<evidence type="ECO:0000313" key="2">
    <source>
        <dbReference type="Proteomes" id="UP000824782"/>
    </source>
</evidence>
<gene>
    <name evidence="1" type="ORF">GDO81_028897</name>
</gene>
<name>A0AAV6ZLX8_ENGPU</name>
<accession>A0AAV6ZLX8</accession>
<dbReference type="AlphaFoldDB" id="A0AAV6ZLX8"/>
<dbReference type="Proteomes" id="UP000824782">
    <property type="component" value="Unassembled WGS sequence"/>
</dbReference>
<sequence length="73" mass="8472">MAIDLKYQGFEAILLFISLFVGELEETHILFLVSPLSTVLYVPFLEIECQSLKHFSDVVASDECYILMLEHRY</sequence>
<comment type="caution">
    <text evidence="1">The sequence shown here is derived from an EMBL/GenBank/DDBJ whole genome shotgun (WGS) entry which is preliminary data.</text>
</comment>
<keyword evidence="2" id="KW-1185">Reference proteome</keyword>
<reference evidence="1" key="1">
    <citation type="thesis" date="2020" institute="ProQuest LLC" country="789 East Eisenhower Parkway, Ann Arbor, MI, USA">
        <title>Comparative Genomics and Chromosome Evolution.</title>
        <authorList>
            <person name="Mudd A.B."/>
        </authorList>
    </citation>
    <scope>NUCLEOTIDE SEQUENCE</scope>
    <source>
        <strain evidence="1">237g6f4</strain>
        <tissue evidence="1">Blood</tissue>
    </source>
</reference>
<evidence type="ECO:0000313" key="1">
    <source>
        <dbReference type="EMBL" id="KAG8547178.1"/>
    </source>
</evidence>
<organism evidence="1 2">
    <name type="scientific">Engystomops pustulosus</name>
    <name type="common">Tungara frog</name>
    <name type="synonym">Physalaemus pustulosus</name>
    <dbReference type="NCBI Taxonomy" id="76066"/>
    <lineage>
        <taxon>Eukaryota</taxon>
        <taxon>Metazoa</taxon>
        <taxon>Chordata</taxon>
        <taxon>Craniata</taxon>
        <taxon>Vertebrata</taxon>
        <taxon>Euteleostomi</taxon>
        <taxon>Amphibia</taxon>
        <taxon>Batrachia</taxon>
        <taxon>Anura</taxon>
        <taxon>Neobatrachia</taxon>
        <taxon>Hyloidea</taxon>
        <taxon>Leptodactylidae</taxon>
        <taxon>Leiuperinae</taxon>
        <taxon>Engystomops</taxon>
    </lineage>
</organism>
<proteinExistence type="predicted"/>
<dbReference type="EMBL" id="WNYA01000803">
    <property type="protein sequence ID" value="KAG8547178.1"/>
    <property type="molecule type" value="Genomic_DNA"/>
</dbReference>
<protein>
    <submittedName>
        <fullName evidence="1">Uncharacterized protein</fullName>
    </submittedName>
</protein>